<feature type="signal peptide" evidence="3">
    <location>
        <begin position="1"/>
        <end position="22"/>
    </location>
</feature>
<protein>
    <submittedName>
        <fullName evidence="4">Uncharacterized protein</fullName>
    </submittedName>
</protein>
<evidence type="ECO:0000256" key="2">
    <source>
        <dbReference type="ARBA" id="ARBA00022729"/>
    </source>
</evidence>
<organism evidence="4 5">
    <name type="scientific">Polaromonas naphthalenivorans (strain CJ2)</name>
    <dbReference type="NCBI Taxonomy" id="365044"/>
    <lineage>
        <taxon>Bacteria</taxon>
        <taxon>Pseudomonadati</taxon>
        <taxon>Pseudomonadota</taxon>
        <taxon>Betaproteobacteria</taxon>
        <taxon>Burkholderiales</taxon>
        <taxon>Comamonadaceae</taxon>
        <taxon>Polaromonas</taxon>
    </lineage>
</organism>
<dbReference type="HOGENOM" id="CLU_1319944_0_0_4"/>
<accession>A1VLP3</accession>
<sequence length="208" mass="22413">MLPLRHTLLTFALAAACAGAWAQTSAQTSQNSPKSAAAQLAEPKVEKLAVAADPLKKAVLVGRVATGNMLFQLELEGSEPMWMQMGNPPTWEAHQPAADERYHVELKLTDPKSKTRIPYANINFAATNKETGKTLTLPLPPMWGSSGLHYSANSALLGDGTYAATVTADVPTFQRELKDKDLWSKPVSAKFHFKLAGGKLTEVSQAGR</sequence>
<dbReference type="Proteomes" id="UP000000644">
    <property type="component" value="Chromosome"/>
</dbReference>
<name>A1VLP3_POLNA</name>
<dbReference type="InterPro" id="IPR038482">
    <property type="entry name" value="Tp34-type_sf"/>
</dbReference>
<dbReference type="EMBL" id="CP000529">
    <property type="protein sequence ID" value="ABM36571.1"/>
    <property type="molecule type" value="Genomic_DNA"/>
</dbReference>
<evidence type="ECO:0000313" key="4">
    <source>
        <dbReference type="EMBL" id="ABM36571.1"/>
    </source>
</evidence>
<dbReference type="KEGG" id="pna:Pnap_1256"/>
<comment type="similarity">
    <text evidence="1">Belongs to the UPF0423 family.</text>
</comment>
<keyword evidence="5" id="KW-1185">Reference proteome</keyword>
<evidence type="ECO:0000313" key="5">
    <source>
        <dbReference type="Proteomes" id="UP000000644"/>
    </source>
</evidence>
<dbReference type="PROSITE" id="PS51257">
    <property type="entry name" value="PROKAR_LIPOPROTEIN"/>
    <property type="match status" value="1"/>
</dbReference>
<dbReference type="OrthoDB" id="8899226at2"/>
<dbReference type="RefSeq" id="WP_011800662.1">
    <property type="nucleotide sequence ID" value="NC_008781.1"/>
</dbReference>
<evidence type="ECO:0000256" key="1">
    <source>
        <dbReference type="ARBA" id="ARBA00010013"/>
    </source>
</evidence>
<gene>
    <name evidence="4" type="ordered locus">Pnap_1256</name>
</gene>
<dbReference type="AlphaFoldDB" id="A1VLP3"/>
<dbReference type="STRING" id="365044.Pnap_1256"/>
<feature type="chain" id="PRO_5002639633" evidence="3">
    <location>
        <begin position="23"/>
        <end position="208"/>
    </location>
</feature>
<dbReference type="Pfam" id="PF10634">
    <property type="entry name" value="Iron_transport"/>
    <property type="match status" value="1"/>
</dbReference>
<reference evidence="5" key="1">
    <citation type="journal article" date="2009" name="Environ. Microbiol.">
        <title>The genome of Polaromonas naphthalenivorans strain CJ2, isolated from coal tar-contaminated sediment, reveals physiological and metabolic versatility and evolution through extensive horizontal gene transfer.</title>
        <authorList>
            <person name="Yagi J.M."/>
            <person name="Sims D."/>
            <person name="Brettin T."/>
            <person name="Bruce D."/>
            <person name="Madsen E.L."/>
        </authorList>
    </citation>
    <scope>NUCLEOTIDE SEQUENCE [LARGE SCALE GENOMIC DNA]</scope>
    <source>
        <strain evidence="5">CJ2</strain>
    </source>
</reference>
<dbReference type="InterPro" id="IPR018470">
    <property type="entry name" value="Metal-bd_Tp34-typ"/>
</dbReference>
<keyword evidence="2 3" id="KW-0732">Signal</keyword>
<evidence type="ECO:0000256" key="3">
    <source>
        <dbReference type="SAM" id="SignalP"/>
    </source>
</evidence>
<dbReference type="Gene3D" id="2.60.40.2480">
    <property type="entry name" value="Periplasmic metal-binding protein Tp34-type"/>
    <property type="match status" value="1"/>
</dbReference>
<proteinExistence type="inferred from homology"/>